<accession>A0A0E9VB73</accession>
<protein>
    <submittedName>
        <fullName evidence="1">Uncharacterized protein</fullName>
    </submittedName>
</protein>
<reference evidence="1" key="1">
    <citation type="submission" date="2014-11" db="EMBL/GenBank/DDBJ databases">
        <authorList>
            <person name="Amaro Gonzalez C."/>
        </authorList>
    </citation>
    <scope>NUCLEOTIDE SEQUENCE</scope>
</reference>
<dbReference type="AlphaFoldDB" id="A0A0E9VB73"/>
<reference evidence="1" key="2">
    <citation type="journal article" date="2015" name="Fish Shellfish Immunol.">
        <title>Early steps in the European eel (Anguilla anguilla)-Vibrio vulnificus interaction in the gills: Role of the RtxA13 toxin.</title>
        <authorList>
            <person name="Callol A."/>
            <person name="Pajuelo D."/>
            <person name="Ebbesson L."/>
            <person name="Teles M."/>
            <person name="MacKenzie S."/>
            <person name="Amaro C."/>
        </authorList>
    </citation>
    <scope>NUCLEOTIDE SEQUENCE</scope>
</reference>
<organism evidence="1">
    <name type="scientific">Anguilla anguilla</name>
    <name type="common">European freshwater eel</name>
    <name type="synonym">Muraena anguilla</name>
    <dbReference type="NCBI Taxonomy" id="7936"/>
    <lineage>
        <taxon>Eukaryota</taxon>
        <taxon>Metazoa</taxon>
        <taxon>Chordata</taxon>
        <taxon>Craniata</taxon>
        <taxon>Vertebrata</taxon>
        <taxon>Euteleostomi</taxon>
        <taxon>Actinopterygii</taxon>
        <taxon>Neopterygii</taxon>
        <taxon>Teleostei</taxon>
        <taxon>Anguilliformes</taxon>
        <taxon>Anguillidae</taxon>
        <taxon>Anguilla</taxon>
    </lineage>
</organism>
<dbReference type="EMBL" id="GBXM01033316">
    <property type="protein sequence ID" value="JAH75261.1"/>
    <property type="molecule type" value="Transcribed_RNA"/>
</dbReference>
<evidence type="ECO:0000313" key="1">
    <source>
        <dbReference type="EMBL" id="JAH75261.1"/>
    </source>
</evidence>
<name>A0A0E9VB73_ANGAN</name>
<sequence>MQFRLDFALFKNPFFPSTTERTLRRNHTQTVSLPTTEREMTLIQQNTAINSHAFHGLERNAS</sequence>
<proteinExistence type="predicted"/>